<feature type="compositionally biased region" description="Basic and acidic residues" evidence="1">
    <location>
        <begin position="296"/>
        <end position="309"/>
    </location>
</feature>
<reference evidence="2" key="2">
    <citation type="submission" date="2025-09" db="UniProtKB">
        <authorList>
            <consortium name="Ensembl"/>
        </authorList>
    </citation>
    <scope>IDENTIFICATION</scope>
</reference>
<dbReference type="Proteomes" id="UP000694428">
    <property type="component" value="Unplaced"/>
</dbReference>
<evidence type="ECO:0000313" key="3">
    <source>
        <dbReference type="Proteomes" id="UP000694428"/>
    </source>
</evidence>
<evidence type="ECO:0000313" key="2">
    <source>
        <dbReference type="Ensembl" id="ENSPSTP00000014176.1"/>
    </source>
</evidence>
<reference evidence="2" key="1">
    <citation type="submission" date="2025-08" db="UniProtKB">
        <authorList>
            <consortium name="Ensembl"/>
        </authorList>
    </citation>
    <scope>IDENTIFICATION</scope>
</reference>
<dbReference type="Ensembl" id="ENSPSTT00000014880.1">
    <property type="protein sequence ID" value="ENSPSTP00000014176.1"/>
    <property type="gene ID" value="ENSPSTG00000010035.1"/>
</dbReference>
<keyword evidence="3" id="KW-1185">Reference proteome</keyword>
<feature type="compositionally biased region" description="Basic residues" evidence="1">
    <location>
        <begin position="415"/>
        <end position="425"/>
    </location>
</feature>
<feature type="compositionally biased region" description="Low complexity" evidence="1">
    <location>
        <begin position="125"/>
        <end position="145"/>
    </location>
</feature>
<sequence length="599" mass="62686">MMLPSPVTSTPFSVKDILNLEQQQQDPHYGTQLPHLEHHFHPAACLLAAADGARFSDGEEEEEEEKLSYLSSVATPGGQADARLSADSYVHAVLRGSCEAPGPGEELDPTARDPSEYRPRRAPRTARSPPSVPRRGAPAPALPRSRAARRGAFSLPRPPGTWSGEWHFARLPYPTSAPRRSASPGRACAEPRSGAAGLSHAPRLAGRARPGPGAVRRSPLGERRRTSRCPGLSPVGAPPPARRRGVAPGPAARLGAASQPEPRFPDGRGVGRRCAARGSLPTGRPGAAVTCAPPCRELRPEETAGRRGEAGGGGEAEAAESEEAARPLLAGAGEDLVPEPALQVQAAAAGQVAGAGRPCGPAAAAQGGRARAGPRRQAVLGRLAGLQLGIQRALLLQRLPRLRLRQRRLLQPRLRLHLPGGKRRGLGASRLQPGGGRRPLRERGRPGGLRRRRAGAAPGGGGALLQPGHTAGHPGLVARTHSGPGADRHDGPAAPQRPYAPRTEGGGAARRDPGSLSGPRGGAERRNGTGLDGTGRAEPAAERRRHEVPPRRAGRSWPRRAIGAASLVKSRRRGPGLPRPFSLSTLYRFLPAPARGVSQ</sequence>
<proteinExistence type="predicted"/>
<name>A0A8C9FFL1_PAVCR</name>
<feature type="compositionally biased region" description="Basic and acidic residues" evidence="1">
    <location>
        <begin position="109"/>
        <end position="119"/>
    </location>
</feature>
<feature type="compositionally biased region" description="Low complexity" evidence="1">
    <location>
        <begin position="246"/>
        <end position="257"/>
    </location>
</feature>
<organism evidence="2 3">
    <name type="scientific">Pavo cristatus</name>
    <name type="common">Indian peafowl</name>
    <name type="synonym">Blue peafowl</name>
    <dbReference type="NCBI Taxonomy" id="9049"/>
    <lineage>
        <taxon>Eukaryota</taxon>
        <taxon>Metazoa</taxon>
        <taxon>Chordata</taxon>
        <taxon>Craniata</taxon>
        <taxon>Vertebrata</taxon>
        <taxon>Euteleostomi</taxon>
        <taxon>Archelosauria</taxon>
        <taxon>Archosauria</taxon>
        <taxon>Dinosauria</taxon>
        <taxon>Saurischia</taxon>
        <taxon>Theropoda</taxon>
        <taxon>Coelurosauria</taxon>
        <taxon>Aves</taxon>
        <taxon>Neognathae</taxon>
        <taxon>Galloanserae</taxon>
        <taxon>Galliformes</taxon>
        <taxon>Phasianidae</taxon>
        <taxon>Phasianinae</taxon>
        <taxon>Pavo</taxon>
    </lineage>
</organism>
<protein>
    <submittedName>
        <fullName evidence="2">Uncharacterized protein</fullName>
    </submittedName>
</protein>
<feature type="compositionally biased region" description="Low complexity" evidence="1">
    <location>
        <begin position="201"/>
        <end position="218"/>
    </location>
</feature>
<accession>A0A8C9FFL1</accession>
<feature type="region of interest" description="Disordered" evidence="1">
    <location>
        <begin position="96"/>
        <end position="331"/>
    </location>
</feature>
<evidence type="ECO:0000256" key="1">
    <source>
        <dbReference type="SAM" id="MobiDB-lite"/>
    </source>
</evidence>
<feature type="region of interest" description="Disordered" evidence="1">
    <location>
        <begin position="415"/>
        <end position="580"/>
    </location>
</feature>
<feature type="compositionally biased region" description="Basic and acidic residues" evidence="1">
    <location>
        <begin position="539"/>
        <end position="550"/>
    </location>
</feature>
<dbReference type="AlphaFoldDB" id="A0A8C9FFL1"/>